<comment type="caution">
    <text evidence="3">The sequence shown here is derived from an EMBL/GenBank/DDBJ whole genome shotgun (WGS) entry which is preliminary data.</text>
</comment>
<dbReference type="InterPro" id="IPR036438">
    <property type="entry name" value="Insulin-like_sf"/>
</dbReference>
<sequence>MLHSTSSLLIASILFCPIFCDHNLLAHFNYNQDLANILDKEQAEFLFQGNNFHFSKRSLCGQDAFEILLLYCPNGLDMGKRRPERLQTAAFLNDCCDPGCSRARLAWFLCKQERL</sequence>
<gene>
    <name evidence="3" type="ORF">L596_010610</name>
</gene>
<dbReference type="EMBL" id="AZBU02000002">
    <property type="protein sequence ID" value="TKR96612.1"/>
    <property type="molecule type" value="Genomic_DNA"/>
</dbReference>
<evidence type="ECO:0008006" key="5">
    <source>
        <dbReference type="Google" id="ProtNLM"/>
    </source>
</evidence>
<evidence type="ECO:0000313" key="4">
    <source>
        <dbReference type="Proteomes" id="UP000298663"/>
    </source>
</evidence>
<name>A0A4U5PIU3_STECR</name>
<dbReference type="AlphaFoldDB" id="A0A4U5PIU3"/>
<organism evidence="3 4">
    <name type="scientific">Steinernema carpocapsae</name>
    <name type="common">Entomopathogenic nematode</name>
    <dbReference type="NCBI Taxonomy" id="34508"/>
    <lineage>
        <taxon>Eukaryota</taxon>
        <taxon>Metazoa</taxon>
        <taxon>Ecdysozoa</taxon>
        <taxon>Nematoda</taxon>
        <taxon>Chromadorea</taxon>
        <taxon>Rhabditida</taxon>
        <taxon>Tylenchina</taxon>
        <taxon>Panagrolaimomorpha</taxon>
        <taxon>Strongyloidoidea</taxon>
        <taxon>Steinernematidae</taxon>
        <taxon>Steinernema</taxon>
    </lineage>
</organism>
<feature type="signal peptide" evidence="2">
    <location>
        <begin position="1"/>
        <end position="20"/>
    </location>
</feature>
<feature type="chain" id="PRO_5020594872" description="Insulin-like domain-containing protein" evidence="2">
    <location>
        <begin position="21"/>
        <end position="115"/>
    </location>
</feature>
<dbReference type="SUPFAM" id="SSF56994">
    <property type="entry name" value="Insulin-like"/>
    <property type="match status" value="1"/>
</dbReference>
<keyword evidence="4" id="KW-1185">Reference proteome</keyword>
<evidence type="ECO:0000313" key="3">
    <source>
        <dbReference type="EMBL" id="TKR96612.1"/>
    </source>
</evidence>
<accession>A0A4U5PIU3</accession>
<proteinExistence type="predicted"/>
<dbReference type="Proteomes" id="UP000298663">
    <property type="component" value="Unassembled WGS sequence"/>
</dbReference>
<keyword evidence="1 2" id="KW-0732">Signal</keyword>
<evidence type="ECO:0000256" key="2">
    <source>
        <dbReference type="SAM" id="SignalP"/>
    </source>
</evidence>
<reference evidence="3 4" key="1">
    <citation type="journal article" date="2015" name="Genome Biol.">
        <title>Comparative genomics of Steinernema reveals deeply conserved gene regulatory networks.</title>
        <authorList>
            <person name="Dillman A.R."/>
            <person name="Macchietto M."/>
            <person name="Porter C.F."/>
            <person name="Rogers A."/>
            <person name="Williams B."/>
            <person name="Antoshechkin I."/>
            <person name="Lee M.M."/>
            <person name="Goodwin Z."/>
            <person name="Lu X."/>
            <person name="Lewis E.E."/>
            <person name="Goodrich-Blair H."/>
            <person name="Stock S.P."/>
            <person name="Adams B.J."/>
            <person name="Sternberg P.W."/>
            <person name="Mortazavi A."/>
        </authorList>
    </citation>
    <scope>NUCLEOTIDE SEQUENCE [LARGE SCALE GENOMIC DNA]</scope>
    <source>
        <strain evidence="3 4">ALL</strain>
    </source>
</reference>
<evidence type="ECO:0000256" key="1">
    <source>
        <dbReference type="ARBA" id="ARBA00022729"/>
    </source>
</evidence>
<protein>
    <recommendedName>
        <fullName evidence="5">Insulin-like domain-containing protein</fullName>
    </recommendedName>
</protein>
<reference evidence="3 4" key="2">
    <citation type="journal article" date="2019" name="G3 (Bethesda)">
        <title>Hybrid Assembly of the Genome of the Entomopathogenic Nematode Steinernema carpocapsae Identifies the X-Chromosome.</title>
        <authorList>
            <person name="Serra L."/>
            <person name="Macchietto M."/>
            <person name="Macias-Munoz A."/>
            <person name="McGill C.J."/>
            <person name="Rodriguez I.M."/>
            <person name="Rodriguez B."/>
            <person name="Murad R."/>
            <person name="Mortazavi A."/>
        </authorList>
    </citation>
    <scope>NUCLEOTIDE SEQUENCE [LARGE SCALE GENOMIC DNA]</scope>
    <source>
        <strain evidence="3 4">ALL</strain>
    </source>
</reference>